<accession>A0AAV7Q477</accession>
<evidence type="ECO:0000313" key="3">
    <source>
        <dbReference type="Proteomes" id="UP001066276"/>
    </source>
</evidence>
<gene>
    <name evidence="2" type="ORF">NDU88_000816</name>
</gene>
<dbReference type="EMBL" id="JANPWB010000010">
    <property type="protein sequence ID" value="KAJ1134364.1"/>
    <property type="molecule type" value="Genomic_DNA"/>
</dbReference>
<dbReference type="AlphaFoldDB" id="A0AAV7Q477"/>
<proteinExistence type="predicted"/>
<protein>
    <submittedName>
        <fullName evidence="2">Uncharacterized protein</fullName>
    </submittedName>
</protein>
<reference evidence="2" key="1">
    <citation type="journal article" date="2022" name="bioRxiv">
        <title>Sequencing and chromosome-scale assembly of the giantPleurodeles waltlgenome.</title>
        <authorList>
            <person name="Brown T."/>
            <person name="Elewa A."/>
            <person name="Iarovenko S."/>
            <person name="Subramanian E."/>
            <person name="Araus A.J."/>
            <person name="Petzold A."/>
            <person name="Susuki M."/>
            <person name="Suzuki K.-i.T."/>
            <person name="Hayashi T."/>
            <person name="Toyoda A."/>
            <person name="Oliveira C."/>
            <person name="Osipova E."/>
            <person name="Leigh N.D."/>
            <person name="Simon A."/>
            <person name="Yun M.H."/>
        </authorList>
    </citation>
    <scope>NUCLEOTIDE SEQUENCE</scope>
    <source>
        <strain evidence="2">20211129_DDA</strain>
        <tissue evidence="2">Liver</tissue>
    </source>
</reference>
<organism evidence="2 3">
    <name type="scientific">Pleurodeles waltl</name>
    <name type="common">Iberian ribbed newt</name>
    <dbReference type="NCBI Taxonomy" id="8319"/>
    <lineage>
        <taxon>Eukaryota</taxon>
        <taxon>Metazoa</taxon>
        <taxon>Chordata</taxon>
        <taxon>Craniata</taxon>
        <taxon>Vertebrata</taxon>
        <taxon>Euteleostomi</taxon>
        <taxon>Amphibia</taxon>
        <taxon>Batrachia</taxon>
        <taxon>Caudata</taxon>
        <taxon>Salamandroidea</taxon>
        <taxon>Salamandridae</taxon>
        <taxon>Pleurodelinae</taxon>
        <taxon>Pleurodeles</taxon>
    </lineage>
</organism>
<evidence type="ECO:0000313" key="2">
    <source>
        <dbReference type="EMBL" id="KAJ1134364.1"/>
    </source>
</evidence>
<dbReference type="Proteomes" id="UP001066276">
    <property type="component" value="Chromosome 6"/>
</dbReference>
<name>A0AAV7Q477_PLEWA</name>
<keyword evidence="3" id="KW-1185">Reference proteome</keyword>
<sequence length="179" mass="19272">MPSGWIPGTQLLTISANLQRAQGPPRPRGRLEHPSSVTLMALSTRAPRPRFMSQLMSVRSPWELLGGSRVSLSLRQSALAERTASDLLADPGVMGTRAVTVLGWCPCFSRACRAGSYTPPQDSSPVFRPVAATPQIDLDRSHPLSASSRPAQTRPCLRPHNSVGPSRPAVGAHMFIFLA</sequence>
<feature type="region of interest" description="Disordered" evidence="1">
    <location>
        <begin position="138"/>
        <end position="163"/>
    </location>
</feature>
<comment type="caution">
    <text evidence="2">The sequence shown here is derived from an EMBL/GenBank/DDBJ whole genome shotgun (WGS) entry which is preliminary data.</text>
</comment>
<evidence type="ECO:0000256" key="1">
    <source>
        <dbReference type="SAM" id="MobiDB-lite"/>
    </source>
</evidence>